<organism evidence="1 2">
    <name type="scientific">Epilithonimonas pallida</name>
    <dbReference type="NCBI Taxonomy" id="373671"/>
    <lineage>
        <taxon>Bacteria</taxon>
        <taxon>Pseudomonadati</taxon>
        <taxon>Bacteroidota</taxon>
        <taxon>Flavobacteriia</taxon>
        <taxon>Flavobacteriales</taxon>
        <taxon>Weeksellaceae</taxon>
        <taxon>Chryseobacterium group</taxon>
        <taxon>Epilithonimonas</taxon>
    </lineage>
</organism>
<evidence type="ECO:0000313" key="2">
    <source>
        <dbReference type="Proteomes" id="UP001158050"/>
    </source>
</evidence>
<name>A0ABY1QY37_9FLAO</name>
<sequence length="30" mass="3490">MYGKSFSEFLNKLVINTISILKVNINNYLI</sequence>
<dbReference type="EMBL" id="FXUO01000001">
    <property type="protein sequence ID" value="SMP87568.1"/>
    <property type="molecule type" value="Genomic_DNA"/>
</dbReference>
<reference evidence="1 2" key="1">
    <citation type="submission" date="2017-05" db="EMBL/GenBank/DDBJ databases">
        <authorList>
            <person name="Varghese N."/>
            <person name="Submissions S."/>
        </authorList>
    </citation>
    <scope>NUCLEOTIDE SEQUENCE [LARGE SCALE GENOMIC DNA]</scope>
    <source>
        <strain evidence="1 2">DSM 18015</strain>
    </source>
</reference>
<keyword evidence="2" id="KW-1185">Reference proteome</keyword>
<gene>
    <name evidence="1" type="ORF">SAMN05421679_101315</name>
</gene>
<proteinExistence type="predicted"/>
<evidence type="ECO:0000313" key="1">
    <source>
        <dbReference type="EMBL" id="SMP87568.1"/>
    </source>
</evidence>
<comment type="caution">
    <text evidence="1">The sequence shown here is derived from an EMBL/GenBank/DDBJ whole genome shotgun (WGS) entry which is preliminary data.</text>
</comment>
<accession>A0ABY1QY37</accession>
<protein>
    <submittedName>
        <fullName evidence="1">Uncharacterized protein</fullName>
    </submittedName>
</protein>
<dbReference type="Proteomes" id="UP001158050">
    <property type="component" value="Unassembled WGS sequence"/>
</dbReference>